<name>A0ABT3TN37_9GAMM</name>
<dbReference type="PANTHER" id="PTHR43372:SF4">
    <property type="entry name" value="FATTY-ACID AMIDE HYDROLASE 2"/>
    <property type="match status" value="1"/>
</dbReference>
<dbReference type="EC" id="3.5.1.4" evidence="2"/>
<feature type="domain" description="Amidase" evidence="1">
    <location>
        <begin position="24"/>
        <end position="463"/>
    </location>
</feature>
<evidence type="ECO:0000259" key="1">
    <source>
        <dbReference type="Pfam" id="PF01425"/>
    </source>
</evidence>
<keyword evidence="2" id="KW-0378">Hydrolase</keyword>
<organism evidence="2 3">
    <name type="scientific">Candidatus Litorirhabdus singularis</name>
    <dbReference type="NCBI Taxonomy" id="2518993"/>
    <lineage>
        <taxon>Bacteria</taxon>
        <taxon>Pseudomonadati</taxon>
        <taxon>Pseudomonadota</taxon>
        <taxon>Gammaproteobacteria</taxon>
        <taxon>Cellvibrionales</taxon>
        <taxon>Halieaceae</taxon>
        <taxon>Candidatus Litorirhabdus</taxon>
    </lineage>
</organism>
<evidence type="ECO:0000313" key="3">
    <source>
        <dbReference type="Proteomes" id="UP001143362"/>
    </source>
</evidence>
<dbReference type="NCBIfam" id="NF004816">
    <property type="entry name" value="PRK06170.1"/>
    <property type="match status" value="1"/>
</dbReference>
<dbReference type="GO" id="GO:0004040">
    <property type="term" value="F:amidase activity"/>
    <property type="evidence" value="ECO:0007669"/>
    <property type="project" value="UniProtKB-EC"/>
</dbReference>
<sequence length="484" mass="51395">MDPLYRSAFALADDIRAGSRSSRELLEFFLQRIERFNPALNAVVALDTERARARADAADAAVAAGEDWGPLHGVPITIKDALATEGLVTVGGIPACKDNVPEQSAVAVQRYVDAGAIIFAKTNVPFMSADLQTYNDVYGVTNNPWDVTRTSGGSSGGAAAALAAGLTPLELGSDIGGSIRTPSHFNGVYGHKPSFNLVPQRGHLPPGDGVLSEGDLSVIGPLGTCPQDLEKALDIVAGPLPEEGVAWQVQLPAARATAAGDLRVAVWLDHPAFPVDDEIQAAIAAAAQTLADAGAQVDLEARPQFDVEEQHSNYAMLLSAVMGAGMPEAVFEGASAAVAAADPDDRSLLMQQMRGIAQSHREWLRQNEKRQHYRAQWAQFFQSYDVLLCPCASVTAFPHDHNPDLYQRQLQVNGKAVPYLNILGWAGLTLNSYLPVTAAPVGVSSEGLPIGMQIVGPYLEDRTPLAVAGMLQQLHRGFVAPPGY</sequence>
<reference evidence="2" key="1">
    <citation type="submission" date="2019-02" db="EMBL/GenBank/DDBJ databases">
        <authorList>
            <person name="Li S.-H."/>
        </authorList>
    </citation>
    <scope>NUCLEOTIDE SEQUENCE</scope>
    <source>
        <strain evidence="2">IMCC14734</strain>
    </source>
</reference>
<dbReference type="InterPro" id="IPR036928">
    <property type="entry name" value="AS_sf"/>
</dbReference>
<gene>
    <name evidence="2" type="ORF">EYC98_18125</name>
</gene>
<comment type="caution">
    <text evidence="2">The sequence shown here is derived from an EMBL/GenBank/DDBJ whole genome shotgun (WGS) entry which is preliminary data.</text>
</comment>
<dbReference type="InterPro" id="IPR023631">
    <property type="entry name" value="Amidase_dom"/>
</dbReference>
<dbReference type="EMBL" id="SHNN01000004">
    <property type="protein sequence ID" value="MCX2982784.1"/>
    <property type="molecule type" value="Genomic_DNA"/>
</dbReference>
<accession>A0ABT3TN37</accession>
<dbReference type="RefSeq" id="WP_279246812.1">
    <property type="nucleotide sequence ID" value="NZ_SHNN01000004.1"/>
</dbReference>
<dbReference type="Pfam" id="PF01425">
    <property type="entry name" value="Amidase"/>
    <property type="match status" value="1"/>
</dbReference>
<dbReference type="Gene3D" id="3.90.1300.10">
    <property type="entry name" value="Amidase signature (AS) domain"/>
    <property type="match status" value="1"/>
</dbReference>
<dbReference type="PANTHER" id="PTHR43372">
    <property type="entry name" value="FATTY-ACID AMIDE HYDROLASE"/>
    <property type="match status" value="1"/>
</dbReference>
<dbReference type="SUPFAM" id="SSF75304">
    <property type="entry name" value="Amidase signature (AS) enzymes"/>
    <property type="match status" value="1"/>
</dbReference>
<evidence type="ECO:0000313" key="2">
    <source>
        <dbReference type="EMBL" id="MCX2982784.1"/>
    </source>
</evidence>
<protein>
    <submittedName>
        <fullName evidence="2">Amidase</fullName>
        <ecNumber evidence="2">3.5.1.4</ecNumber>
    </submittedName>
</protein>
<dbReference type="InterPro" id="IPR052739">
    <property type="entry name" value="FAAH2"/>
</dbReference>
<dbReference type="Proteomes" id="UP001143362">
    <property type="component" value="Unassembled WGS sequence"/>
</dbReference>
<keyword evidence="3" id="KW-1185">Reference proteome</keyword>
<proteinExistence type="predicted"/>